<dbReference type="EMBL" id="GBXM01014046">
    <property type="protein sequence ID" value="JAH94531.1"/>
    <property type="molecule type" value="Transcribed_RNA"/>
</dbReference>
<sequence>MVHAMRSFSVNICFHIHSQAHNHPQFQRLNILITQEKQRINLTRGKWPNPLLLLATRGQHSSIVLHD</sequence>
<reference evidence="1" key="1">
    <citation type="submission" date="2014-11" db="EMBL/GenBank/DDBJ databases">
        <authorList>
            <person name="Amaro Gonzalez C."/>
        </authorList>
    </citation>
    <scope>NUCLEOTIDE SEQUENCE</scope>
</reference>
<proteinExistence type="predicted"/>
<organism evidence="1">
    <name type="scientific">Anguilla anguilla</name>
    <name type="common">European freshwater eel</name>
    <name type="synonym">Muraena anguilla</name>
    <dbReference type="NCBI Taxonomy" id="7936"/>
    <lineage>
        <taxon>Eukaryota</taxon>
        <taxon>Metazoa</taxon>
        <taxon>Chordata</taxon>
        <taxon>Craniata</taxon>
        <taxon>Vertebrata</taxon>
        <taxon>Euteleostomi</taxon>
        <taxon>Actinopterygii</taxon>
        <taxon>Neopterygii</taxon>
        <taxon>Teleostei</taxon>
        <taxon>Anguilliformes</taxon>
        <taxon>Anguillidae</taxon>
        <taxon>Anguilla</taxon>
    </lineage>
</organism>
<reference evidence="1" key="2">
    <citation type="journal article" date="2015" name="Fish Shellfish Immunol.">
        <title>Early steps in the European eel (Anguilla anguilla)-Vibrio vulnificus interaction in the gills: Role of the RtxA13 toxin.</title>
        <authorList>
            <person name="Callol A."/>
            <person name="Pajuelo D."/>
            <person name="Ebbesson L."/>
            <person name="Teles M."/>
            <person name="MacKenzie S."/>
            <person name="Amaro C."/>
        </authorList>
    </citation>
    <scope>NUCLEOTIDE SEQUENCE</scope>
</reference>
<evidence type="ECO:0000313" key="1">
    <source>
        <dbReference type="EMBL" id="JAH94531.1"/>
    </source>
</evidence>
<name>A0A0E9WWD9_ANGAN</name>
<accession>A0A0E9WWD9</accession>
<protein>
    <submittedName>
        <fullName evidence="1">Uncharacterized protein</fullName>
    </submittedName>
</protein>
<dbReference type="AlphaFoldDB" id="A0A0E9WWD9"/>